<dbReference type="AlphaFoldDB" id="A0A1Y5SNG1"/>
<dbReference type="SMART" id="SM00306">
    <property type="entry name" value="HintN"/>
    <property type="match status" value="1"/>
</dbReference>
<dbReference type="InterPro" id="IPR028992">
    <property type="entry name" value="Hedgehog/Intein_dom"/>
</dbReference>
<keyword evidence="3" id="KW-1185">Reference proteome</keyword>
<dbReference type="Pfam" id="PF13403">
    <property type="entry name" value="Hint_2"/>
    <property type="match status" value="1"/>
</dbReference>
<dbReference type="CDD" id="cd00081">
    <property type="entry name" value="Hint"/>
    <property type="match status" value="1"/>
</dbReference>
<organism evidence="2 3">
    <name type="scientific">Pacificibacter marinus</name>
    <dbReference type="NCBI Taxonomy" id="658057"/>
    <lineage>
        <taxon>Bacteria</taxon>
        <taxon>Pseudomonadati</taxon>
        <taxon>Pseudomonadota</taxon>
        <taxon>Alphaproteobacteria</taxon>
        <taxon>Rhodobacterales</taxon>
        <taxon>Roseobacteraceae</taxon>
        <taxon>Pacificibacter</taxon>
    </lineage>
</organism>
<evidence type="ECO:0000313" key="3">
    <source>
        <dbReference type="Proteomes" id="UP000193307"/>
    </source>
</evidence>
<dbReference type="SUPFAM" id="SSF51294">
    <property type="entry name" value="Hedgehog/intein (Hint) domain"/>
    <property type="match status" value="1"/>
</dbReference>
<protein>
    <submittedName>
        <fullName evidence="2">Hom_end-associated Hint</fullName>
    </submittedName>
</protein>
<proteinExistence type="predicted"/>
<gene>
    <name evidence="2" type="ORF">PAM7971_02140</name>
</gene>
<dbReference type="EMBL" id="FWFW01000006">
    <property type="protein sequence ID" value="SLN44606.1"/>
    <property type="molecule type" value="Genomic_DNA"/>
</dbReference>
<accession>A0A1Y5SNG1</accession>
<dbReference type="RefSeq" id="WP_244515563.1">
    <property type="nucleotide sequence ID" value="NZ_FNZV01000005.1"/>
</dbReference>
<feature type="domain" description="Hint" evidence="1">
    <location>
        <begin position="157"/>
        <end position="266"/>
    </location>
</feature>
<reference evidence="2 3" key="1">
    <citation type="submission" date="2017-03" db="EMBL/GenBank/DDBJ databases">
        <authorList>
            <person name="Afonso C.L."/>
            <person name="Miller P.J."/>
            <person name="Scott M.A."/>
            <person name="Spackman E."/>
            <person name="Goraichik I."/>
            <person name="Dimitrov K.M."/>
            <person name="Suarez D.L."/>
            <person name="Swayne D.E."/>
        </authorList>
    </citation>
    <scope>NUCLEOTIDE SEQUENCE [LARGE SCALE GENOMIC DNA]</scope>
    <source>
        <strain evidence="2 3">CECT 7971</strain>
    </source>
</reference>
<evidence type="ECO:0000313" key="2">
    <source>
        <dbReference type="EMBL" id="SLN44606.1"/>
    </source>
</evidence>
<sequence>MIETMFKTPSQISLNTGVLQVQSLPVYHADSFRVNNGANFGDAISQADEIELADIYQLETNAKRLVLAVNVFDDAIRIAEGSDIGQLGADIHLDCVITLMAPDGATVEVLILIETDDTGMIEGTYILPLAALHEKQDYAAVMLDRDAPRARLAEVSCVSFTRSTLITMANGMQKPIEDLNIGDRILTRDNGPREIRWIGQQTVRATGSFAPIIIKKGALNNENDLTVSPNHRIFIYQRKDRVHAKRAEILVKAKLLVNGVSVVQSDGGFVEYYQLLFDKHEIIYAEGIAAESMFVDTQVKPYLPKDIQARMSNVTDIHEQSRAFEITDGALAPEDAANLLRAASGT</sequence>
<name>A0A1Y5SNG1_9RHOB</name>
<evidence type="ECO:0000259" key="1">
    <source>
        <dbReference type="SMART" id="SM00306"/>
    </source>
</evidence>
<dbReference type="Proteomes" id="UP000193307">
    <property type="component" value="Unassembled WGS sequence"/>
</dbReference>
<dbReference type="InterPro" id="IPR003587">
    <property type="entry name" value="Hint_dom_N"/>
</dbReference>
<dbReference type="InterPro" id="IPR036844">
    <property type="entry name" value="Hint_dom_sf"/>
</dbReference>
<dbReference type="Gene3D" id="2.170.16.10">
    <property type="entry name" value="Hedgehog/Intein (Hint) domain"/>
    <property type="match status" value="1"/>
</dbReference>
<dbReference type="STRING" id="658057.SAMN04488032_105186"/>